<proteinExistence type="predicted"/>
<organism evidence="1 2">
    <name type="scientific">Panagrolaimus sp. JU765</name>
    <dbReference type="NCBI Taxonomy" id="591449"/>
    <lineage>
        <taxon>Eukaryota</taxon>
        <taxon>Metazoa</taxon>
        <taxon>Ecdysozoa</taxon>
        <taxon>Nematoda</taxon>
        <taxon>Chromadorea</taxon>
        <taxon>Rhabditida</taxon>
        <taxon>Tylenchina</taxon>
        <taxon>Panagrolaimomorpha</taxon>
        <taxon>Panagrolaimoidea</taxon>
        <taxon>Panagrolaimidae</taxon>
        <taxon>Panagrolaimus</taxon>
    </lineage>
</organism>
<evidence type="ECO:0000313" key="1">
    <source>
        <dbReference type="Proteomes" id="UP000887576"/>
    </source>
</evidence>
<reference evidence="2" key="1">
    <citation type="submission" date="2022-11" db="UniProtKB">
        <authorList>
            <consortium name="WormBaseParasite"/>
        </authorList>
    </citation>
    <scope>IDENTIFICATION</scope>
</reference>
<evidence type="ECO:0000313" key="2">
    <source>
        <dbReference type="WBParaSite" id="JU765_v2.g7141.t1"/>
    </source>
</evidence>
<dbReference type="Proteomes" id="UP000887576">
    <property type="component" value="Unplaced"/>
</dbReference>
<accession>A0AC34RHW6</accession>
<dbReference type="WBParaSite" id="JU765_v2.g7141.t1">
    <property type="protein sequence ID" value="JU765_v2.g7141.t1"/>
    <property type="gene ID" value="JU765_v2.g7141"/>
</dbReference>
<sequence length="204" mass="23509">MTPESCPFFLTKQLIILRVNSDWYKPSLAPEIMNFSLFTAPVLESLYLHNILLKKSWLFNLLEKSENLKVLSITNCYINEAVNVGTELLPVIPKVSSLTLVETPEFSTDKNTAKLLKNHVLKNGKFEKLKIDPFYPFKTQKEIKNLEGICNSVVEISHFHGLFCNRVLSCLGYQQEFPINGIKIDNSKNGRKFELMFLYKLYPL</sequence>
<protein>
    <submittedName>
        <fullName evidence="2">Uncharacterized protein</fullName>
    </submittedName>
</protein>
<name>A0AC34RHW6_9BILA</name>